<dbReference type="SMART" id="SM00320">
    <property type="entry name" value="WD40"/>
    <property type="match status" value="10"/>
</dbReference>
<sequence>MAKLLETYACAPSTERGRGILISGDAKSGSIVYCNGRSVIIRSLANPLNVEIYGEHAYPTTVAKFSPNGEWIASGDVSGQVRVWARNEEHTLKFEIRALSGSIDDLDWSFDGQRIVVCGDGKGSTFVKAFLWDSGSTVGEFDGHSKRVLSCAFKPNRPFRIATCGEDFLVNFYEGPPFRFKTSHREHLNFVNCVRFSPNGSKFLTVGSDKKGFIFNGKTGEKLGYLSGEDGHTGSIYAACWSSDGEQVLTVSADKTAKIWDISEEGNGKVSTTFQFSDIGGAEDMQVGCLWMGEYLITVSLGGIITYLSKTDPNCSLKVISGHLKSITALTVAKLGESGELYSSSYDGVIVHWRVGSGYAGRLEKKGTVSRATHMVARGDELLTCGMDNKLWRVMLSGNSYGDTEATDLELQPQDLDVTLSSSDVAVVPTKASIIILHRSTVISKTEVGYQPSAAAISPDGSEIVVGGQDGKLYIYSVKGDTLIQESVLERHRGALTAVRFSPDGTMIASGDQNREAVVWDRDTREVKMKNMLYHTARINTLAWSPDSLKVATASVDSCVYVYDVTKPVSARITLRNAHLGSISALAFLDSQTFASGGDDACIRLWTLD</sequence>
<name>A0ABP0TQS5_9BRYO</name>
<feature type="repeat" description="WD" evidence="3">
    <location>
        <begin position="53"/>
        <end position="84"/>
    </location>
</feature>
<dbReference type="InterPro" id="IPR001680">
    <property type="entry name" value="WD40_rpt"/>
</dbReference>
<dbReference type="InterPro" id="IPR036322">
    <property type="entry name" value="WD40_repeat_dom_sf"/>
</dbReference>
<dbReference type="SUPFAM" id="SSF50978">
    <property type="entry name" value="WD40 repeat-like"/>
    <property type="match status" value="1"/>
</dbReference>
<dbReference type="PANTHER" id="PTHR19856:SF0">
    <property type="entry name" value="WD REPEAT-CONTAINING PROTEIN 1"/>
    <property type="match status" value="1"/>
</dbReference>
<dbReference type="Proteomes" id="UP001497512">
    <property type="component" value="Chromosome 13"/>
</dbReference>
<dbReference type="EMBL" id="OZ019905">
    <property type="protein sequence ID" value="CAK9202038.1"/>
    <property type="molecule type" value="Genomic_DNA"/>
</dbReference>
<dbReference type="InterPro" id="IPR019775">
    <property type="entry name" value="WD40_repeat_CS"/>
</dbReference>
<evidence type="ECO:0000313" key="5">
    <source>
        <dbReference type="Proteomes" id="UP001497512"/>
    </source>
</evidence>
<dbReference type="InterPro" id="IPR011047">
    <property type="entry name" value="Quinoprotein_ADH-like_sf"/>
</dbReference>
<feature type="repeat" description="WD" evidence="3">
    <location>
        <begin position="229"/>
        <end position="263"/>
    </location>
</feature>
<dbReference type="PROSITE" id="PS50294">
    <property type="entry name" value="WD_REPEATS_REGION"/>
    <property type="match status" value="4"/>
</dbReference>
<dbReference type="CDD" id="cd00200">
    <property type="entry name" value="WD40"/>
    <property type="match status" value="1"/>
</dbReference>
<dbReference type="SUPFAM" id="SSF50998">
    <property type="entry name" value="Quinoprotein alcohol dehydrogenase-like"/>
    <property type="match status" value="1"/>
</dbReference>
<feature type="repeat" description="WD" evidence="3">
    <location>
        <begin position="532"/>
        <end position="565"/>
    </location>
</feature>
<keyword evidence="1 3" id="KW-0853">WD repeat</keyword>
<accession>A0ABP0TQS5</accession>
<evidence type="ECO:0000313" key="4">
    <source>
        <dbReference type="EMBL" id="CAK9202038.1"/>
    </source>
</evidence>
<keyword evidence="2" id="KW-0677">Repeat</keyword>
<proteinExistence type="predicted"/>
<protein>
    <recommendedName>
        <fullName evidence="6">Actin-interacting protein 1-2</fullName>
    </recommendedName>
</protein>
<dbReference type="InterPro" id="IPR015943">
    <property type="entry name" value="WD40/YVTN_repeat-like_dom_sf"/>
</dbReference>
<evidence type="ECO:0008006" key="6">
    <source>
        <dbReference type="Google" id="ProtNLM"/>
    </source>
</evidence>
<dbReference type="Gene3D" id="2.130.10.10">
    <property type="entry name" value="YVTN repeat-like/Quinoprotein amine dehydrogenase"/>
    <property type="match status" value="2"/>
</dbReference>
<dbReference type="PROSITE" id="PS00678">
    <property type="entry name" value="WD_REPEATS_1"/>
    <property type="match status" value="1"/>
</dbReference>
<keyword evidence="5" id="KW-1185">Reference proteome</keyword>
<evidence type="ECO:0000256" key="2">
    <source>
        <dbReference type="ARBA" id="ARBA00022737"/>
    </source>
</evidence>
<feature type="repeat" description="WD" evidence="3">
    <location>
        <begin position="576"/>
        <end position="609"/>
    </location>
</feature>
<gene>
    <name evidence="4" type="ORF">CSSPTR1EN2_LOCUS6207</name>
</gene>
<reference evidence="4" key="1">
    <citation type="submission" date="2024-02" db="EMBL/GenBank/DDBJ databases">
        <authorList>
            <consortium name="ELIXIR-Norway"/>
            <consortium name="Elixir Norway"/>
        </authorList>
    </citation>
    <scope>NUCLEOTIDE SEQUENCE</scope>
</reference>
<evidence type="ECO:0000256" key="1">
    <source>
        <dbReference type="ARBA" id="ARBA00022574"/>
    </source>
</evidence>
<evidence type="ECO:0000256" key="3">
    <source>
        <dbReference type="PROSITE-ProRule" id="PRU00221"/>
    </source>
</evidence>
<dbReference type="PANTHER" id="PTHR19856">
    <property type="entry name" value="WD-REPEATCONTAINING PROTEIN WDR1"/>
    <property type="match status" value="1"/>
</dbReference>
<dbReference type="PROSITE" id="PS50082">
    <property type="entry name" value="WD_REPEATS_2"/>
    <property type="match status" value="5"/>
</dbReference>
<dbReference type="Pfam" id="PF00400">
    <property type="entry name" value="WD40"/>
    <property type="match status" value="8"/>
</dbReference>
<organism evidence="4 5">
    <name type="scientific">Sphagnum troendelagicum</name>
    <dbReference type="NCBI Taxonomy" id="128251"/>
    <lineage>
        <taxon>Eukaryota</taxon>
        <taxon>Viridiplantae</taxon>
        <taxon>Streptophyta</taxon>
        <taxon>Embryophyta</taxon>
        <taxon>Bryophyta</taxon>
        <taxon>Sphagnophytina</taxon>
        <taxon>Sphagnopsida</taxon>
        <taxon>Sphagnales</taxon>
        <taxon>Sphagnaceae</taxon>
        <taxon>Sphagnum</taxon>
    </lineage>
</organism>
<feature type="repeat" description="WD" evidence="3">
    <location>
        <begin position="489"/>
        <end position="530"/>
    </location>
</feature>